<sequence>MRSLPPLPSRSHRRRCPVEAIAAAAQSKPSPLLPSQIHHRRRPVRSAAAAAAKSAVVEIFFSSSKICNNRGQICNGGAGLVATVVGSTIAVAGGRCRLDLTRSPAVSSRSAAATIISTTAVTSGDRR</sequence>
<dbReference type="Proteomes" id="UP001152523">
    <property type="component" value="Unassembled WGS sequence"/>
</dbReference>
<organism evidence="1 2">
    <name type="scientific">Cuscuta epithymum</name>
    <dbReference type="NCBI Taxonomy" id="186058"/>
    <lineage>
        <taxon>Eukaryota</taxon>
        <taxon>Viridiplantae</taxon>
        <taxon>Streptophyta</taxon>
        <taxon>Embryophyta</taxon>
        <taxon>Tracheophyta</taxon>
        <taxon>Spermatophyta</taxon>
        <taxon>Magnoliopsida</taxon>
        <taxon>eudicotyledons</taxon>
        <taxon>Gunneridae</taxon>
        <taxon>Pentapetalae</taxon>
        <taxon>asterids</taxon>
        <taxon>lamiids</taxon>
        <taxon>Solanales</taxon>
        <taxon>Convolvulaceae</taxon>
        <taxon>Cuscuteae</taxon>
        <taxon>Cuscuta</taxon>
        <taxon>Cuscuta subgen. Cuscuta</taxon>
    </lineage>
</organism>
<protein>
    <submittedName>
        <fullName evidence="1">Uncharacterized protein</fullName>
    </submittedName>
</protein>
<gene>
    <name evidence="1" type="ORF">CEPIT_LOCUS28730</name>
</gene>
<accession>A0AAV0EXF0</accession>
<keyword evidence="2" id="KW-1185">Reference proteome</keyword>
<evidence type="ECO:0000313" key="2">
    <source>
        <dbReference type="Proteomes" id="UP001152523"/>
    </source>
</evidence>
<name>A0AAV0EXF0_9ASTE</name>
<dbReference type="AlphaFoldDB" id="A0AAV0EXF0"/>
<reference evidence="1" key="1">
    <citation type="submission" date="2022-07" db="EMBL/GenBank/DDBJ databases">
        <authorList>
            <person name="Macas J."/>
            <person name="Novak P."/>
            <person name="Neumann P."/>
        </authorList>
    </citation>
    <scope>NUCLEOTIDE SEQUENCE</scope>
</reference>
<dbReference type="EMBL" id="CAMAPF010000948">
    <property type="protein sequence ID" value="CAH9127960.1"/>
    <property type="molecule type" value="Genomic_DNA"/>
</dbReference>
<comment type="caution">
    <text evidence="1">The sequence shown here is derived from an EMBL/GenBank/DDBJ whole genome shotgun (WGS) entry which is preliminary data.</text>
</comment>
<proteinExistence type="predicted"/>
<evidence type="ECO:0000313" key="1">
    <source>
        <dbReference type="EMBL" id="CAH9127960.1"/>
    </source>
</evidence>